<evidence type="ECO:0000256" key="4">
    <source>
        <dbReference type="ARBA" id="ARBA00022927"/>
    </source>
</evidence>
<proteinExistence type="predicted"/>
<keyword evidence="10" id="KW-1185">Reference proteome</keyword>
<keyword evidence="2" id="KW-0813">Transport</keyword>
<keyword evidence="6" id="KW-0906">Nuclear pore complex</keyword>
<dbReference type="InterPro" id="IPR019321">
    <property type="entry name" value="Nucleoporin_Nup88"/>
</dbReference>
<keyword evidence="3" id="KW-0509">mRNA transport</keyword>
<sequence>MVLRDTDLIVATGTELRMASLGDVKASKGSNKSYKILHTPNIQFEIRQICLNSSGKLLVVAGAYQVAIVVLPRPGYSRLVPSSIDCKSVQIGQFYHASEDAAPIVKVEWHPWGDAGSTLMVMTVDGKLREYDISQDTDEPQQVLSFVPDRKPGRSFLAEDSSEREVTSFALGKGRADWGPLTVYAVMKSGDVYAICPYMPKNATVPSAYVHSLECFISAKQEFLTQTSSTSSSNLSTLYDYQRKYVTALIKQLPPGTVFPAPSRSVLMHPPSIVKSVPTRQGPFLLQPSPRMLDGSDGGDATDIAYLSLGRDYEKEAEDDESSAESLGFLLVTYQDGKVDLCVDVEKVEARWDSKQIASSDLPMLAVYESIDLGLVSLLNSLSSSTPNRPNLDLLQGNHPVLIPDPVHLDTLYVYHAFGVHALNLQPILRNLLPVDEESSQNLQLTAGTSVLPVLSTFSVERRSSNPVIAIAVPDDVYLSYSLLILTSAMRISTFSLNPRQDPSPPSPKPTPSIKNEPNPTGPGRLEKLEGPLAYVSLLGTEPWKPPAVLSRPSGLPSNPQLSLPGSAKQVDFMLTPDTLRYLASTVAHLSGQVHQIQLAHKGAEGRVALQSQELLRICSKCRELQAFVDKLRGPRHQASEGRIQKAQDEQSVLMRRLDRMLQSMMERASPELSEHETKWFEELKRMKNEVMGLGRYDEGSLASRINMLQREYARLTPNLKVIIEKDRERRSKMAETNKNLGFSQAFELGQRSSHERERISDLEQQVLDLAAKFDVALGRGVS</sequence>
<dbReference type="EMBL" id="JBBXMP010000005">
    <property type="protein sequence ID" value="KAL0070900.1"/>
    <property type="molecule type" value="Genomic_DNA"/>
</dbReference>
<accession>A0ABR3ABM9</accession>
<evidence type="ECO:0000256" key="3">
    <source>
        <dbReference type="ARBA" id="ARBA00022816"/>
    </source>
</evidence>
<keyword evidence="7" id="KW-0539">Nucleus</keyword>
<evidence type="ECO:0000313" key="9">
    <source>
        <dbReference type="EMBL" id="KAL0070900.1"/>
    </source>
</evidence>
<feature type="compositionally biased region" description="Pro residues" evidence="8">
    <location>
        <begin position="502"/>
        <end position="511"/>
    </location>
</feature>
<dbReference type="InterPro" id="IPR036322">
    <property type="entry name" value="WD40_repeat_dom_sf"/>
</dbReference>
<evidence type="ECO:0000313" key="10">
    <source>
        <dbReference type="Proteomes" id="UP001437256"/>
    </source>
</evidence>
<dbReference type="Proteomes" id="UP001437256">
    <property type="component" value="Unassembled WGS sequence"/>
</dbReference>
<keyword evidence="4" id="KW-0653">Protein transport</keyword>
<protein>
    <submittedName>
        <fullName evidence="9">Uncharacterized protein</fullName>
    </submittedName>
</protein>
<evidence type="ECO:0000256" key="1">
    <source>
        <dbReference type="ARBA" id="ARBA00004567"/>
    </source>
</evidence>
<dbReference type="PANTHER" id="PTHR13257">
    <property type="entry name" value="NUCLEOPORIN NUP84-RELATED"/>
    <property type="match status" value="1"/>
</dbReference>
<evidence type="ECO:0000256" key="2">
    <source>
        <dbReference type="ARBA" id="ARBA00022448"/>
    </source>
</evidence>
<dbReference type="Pfam" id="PF10168">
    <property type="entry name" value="Nup88"/>
    <property type="match status" value="1"/>
</dbReference>
<dbReference type="SUPFAM" id="SSF50978">
    <property type="entry name" value="WD40 repeat-like"/>
    <property type="match status" value="1"/>
</dbReference>
<feature type="region of interest" description="Disordered" evidence="8">
    <location>
        <begin position="496"/>
        <end position="527"/>
    </location>
</feature>
<evidence type="ECO:0000256" key="6">
    <source>
        <dbReference type="ARBA" id="ARBA00023132"/>
    </source>
</evidence>
<comment type="caution">
    <text evidence="9">The sequence shown here is derived from an EMBL/GenBank/DDBJ whole genome shotgun (WGS) entry which is preliminary data.</text>
</comment>
<keyword evidence="5" id="KW-0811">Translocation</keyword>
<name>A0ABR3ABM9_9AGAR</name>
<gene>
    <name evidence="9" type="ORF">AAF712_002121</name>
</gene>
<dbReference type="InterPro" id="IPR037700">
    <property type="entry name" value="NUP88/NUP82"/>
</dbReference>
<evidence type="ECO:0000256" key="5">
    <source>
        <dbReference type="ARBA" id="ARBA00023010"/>
    </source>
</evidence>
<comment type="subcellular location">
    <subcellularLocation>
        <location evidence="1">Nucleus</location>
        <location evidence="1">Nuclear pore complex</location>
    </subcellularLocation>
</comment>
<reference evidence="9 10" key="1">
    <citation type="submission" date="2024-05" db="EMBL/GenBank/DDBJ databases">
        <title>A draft genome resource for the thread blight pathogen Marasmius tenuissimus strain MS-2.</title>
        <authorList>
            <person name="Yulfo-Soto G.E."/>
            <person name="Baruah I.K."/>
            <person name="Amoako-Attah I."/>
            <person name="Bukari Y."/>
            <person name="Meinhardt L.W."/>
            <person name="Bailey B.A."/>
            <person name="Cohen S.P."/>
        </authorList>
    </citation>
    <scope>NUCLEOTIDE SEQUENCE [LARGE SCALE GENOMIC DNA]</scope>
    <source>
        <strain evidence="9 10">MS-2</strain>
    </source>
</reference>
<evidence type="ECO:0000256" key="7">
    <source>
        <dbReference type="ARBA" id="ARBA00023242"/>
    </source>
</evidence>
<evidence type="ECO:0000256" key="8">
    <source>
        <dbReference type="SAM" id="MobiDB-lite"/>
    </source>
</evidence>
<organism evidence="9 10">
    <name type="scientific">Marasmius tenuissimus</name>
    <dbReference type="NCBI Taxonomy" id="585030"/>
    <lineage>
        <taxon>Eukaryota</taxon>
        <taxon>Fungi</taxon>
        <taxon>Dikarya</taxon>
        <taxon>Basidiomycota</taxon>
        <taxon>Agaricomycotina</taxon>
        <taxon>Agaricomycetes</taxon>
        <taxon>Agaricomycetidae</taxon>
        <taxon>Agaricales</taxon>
        <taxon>Marasmiineae</taxon>
        <taxon>Marasmiaceae</taxon>
        <taxon>Marasmius</taxon>
    </lineage>
</organism>
<dbReference type="PANTHER" id="PTHR13257:SF0">
    <property type="entry name" value="NUCLEAR PORE COMPLEX PROTEIN NUP88"/>
    <property type="match status" value="1"/>
</dbReference>